<name>A0A2M9HK50_9BIFI</name>
<gene>
    <name evidence="2" type="ORF">CSQ86_04635</name>
</gene>
<feature type="transmembrane region" description="Helical" evidence="1">
    <location>
        <begin position="28"/>
        <end position="45"/>
    </location>
</feature>
<reference evidence="3" key="1">
    <citation type="submission" date="2017-10" db="EMBL/GenBank/DDBJ databases">
        <title>Draft genome sequences of strains TRE 1, TRE 9, TRE H and TRI 7, isolated from tamarins, belonging to four potential novel Bifidobacterium species.</title>
        <authorList>
            <person name="Mattarelli P."/>
            <person name="Modesto M."/>
            <person name="Puglisi E."/>
            <person name="Morelli L."/>
            <person name="Bonetti A."/>
            <person name="Spezio C."/>
            <person name="Sandri C."/>
        </authorList>
    </citation>
    <scope>NUCLEOTIDE SEQUENCE [LARGE SCALE GENOMIC DNA]</scope>
    <source>
        <strain evidence="3">TREH</strain>
    </source>
</reference>
<protein>
    <submittedName>
        <fullName evidence="2">Uncharacterized protein</fullName>
    </submittedName>
</protein>
<proteinExistence type="predicted"/>
<evidence type="ECO:0000256" key="1">
    <source>
        <dbReference type="SAM" id="Phobius"/>
    </source>
</evidence>
<dbReference type="AlphaFoldDB" id="A0A2M9HK50"/>
<keyword evidence="1" id="KW-1133">Transmembrane helix</keyword>
<organism evidence="2 3">
    <name type="scientific">Bifidobacterium felsineum</name>
    <dbReference type="NCBI Taxonomy" id="2045440"/>
    <lineage>
        <taxon>Bacteria</taxon>
        <taxon>Bacillati</taxon>
        <taxon>Actinomycetota</taxon>
        <taxon>Actinomycetes</taxon>
        <taxon>Bifidobacteriales</taxon>
        <taxon>Bifidobacteriaceae</taxon>
        <taxon>Bifidobacterium</taxon>
    </lineage>
</organism>
<accession>A0A2M9HK50</accession>
<dbReference type="EMBL" id="PEBJ01000002">
    <property type="protein sequence ID" value="PJM77185.1"/>
    <property type="molecule type" value="Genomic_DNA"/>
</dbReference>
<dbReference type="Proteomes" id="UP000229239">
    <property type="component" value="Unassembled WGS sequence"/>
</dbReference>
<evidence type="ECO:0000313" key="3">
    <source>
        <dbReference type="Proteomes" id="UP000229239"/>
    </source>
</evidence>
<keyword evidence="3" id="KW-1185">Reference proteome</keyword>
<evidence type="ECO:0000313" key="2">
    <source>
        <dbReference type="EMBL" id="PJM77185.1"/>
    </source>
</evidence>
<keyword evidence="1" id="KW-0812">Transmembrane</keyword>
<keyword evidence="1" id="KW-0472">Membrane</keyword>
<feature type="transmembrane region" description="Helical" evidence="1">
    <location>
        <begin position="5"/>
        <end position="22"/>
    </location>
</feature>
<sequence>MTINWWLVARIVCYVFLLIVSIGENPFITAIAVLGLVLDIAGYLWERHQRNQHDQSQQQ</sequence>
<comment type="caution">
    <text evidence="2">The sequence shown here is derived from an EMBL/GenBank/DDBJ whole genome shotgun (WGS) entry which is preliminary data.</text>
</comment>